<dbReference type="Proteomes" id="UP000001740">
    <property type="component" value="Chromosome"/>
</dbReference>
<dbReference type="KEGG" id="xop:PXO_05519"/>
<protein>
    <submittedName>
        <fullName evidence="1">Uncharacterized protein</fullName>
    </submittedName>
</protein>
<dbReference type="EMBL" id="CP000967">
    <property type="protein sequence ID" value="ACD58048.1"/>
    <property type="molecule type" value="Genomic_DNA"/>
</dbReference>
<proteinExistence type="predicted"/>
<organism evidence="1 2">
    <name type="scientific">Xanthomonas oryzae pv. oryzae (strain PXO99A)</name>
    <dbReference type="NCBI Taxonomy" id="360094"/>
    <lineage>
        <taxon>Bacteria</taxon>
        <taxon>Pseudomonadati</taxon>
        <taxon>Pseudomonadota</taxon>
        <taxon>Gammaproteobacteria</taxon>
        <taxon>Lysobacterales</taxon>
        <taxon>Lysobacteraceae</taxon>
        <taxon>Xanthomonas</taxon>
    </lineage>
</organism>
<evidence type="ECO:0000313" key="2">
    <source>
        <dbReference type="Proteomes" id="UP000001740"/>
    </source>
</evidence>
<sequence length="37" mass="4060">MKKEPAVPALFVCAIPGPAGTTMFGRQLADNRVFRLR</sequence>
<evidence type="ECO:0000313" key="1">
    <source>
        <dbReference type="EMBL" id="ACD58048.1"/>
    </source>
</evidence>
<dbReference type="HOGENOM" id="CLU_3350474_0_0_6"/>
<accession>A0A0K0GIA1</accession>
<name>A0A0K0GIA1_XANOP</name>
<dbReference type="AlphaFoldDB" id="A0A0K0GIA1"/>
<reference evidence="1 2" key="1">
    <citation type="journal article" date="2008" name="BMC Genomics">
        <title>Genome sequence and rapid evolution of the rice pathogen Xanthomonas oryzae pv. oryzae PXO99A.</title>
        <authorList>
            <person name="Salzberg S.L."/>
            <person name="Sommer D.D."/>
            <person name="Schatz M.C."/>
            <person name="Phillippy A.M."/>
            <person name="Rabinowicz P.D."/>
            <person name="Tsuge S."/>
            <person name="Furutani A."/>
            <person name="Ochiai H."/>
            <person name="Delcher A.L."/>
            <person name="Kelley D."/>
            <person name="Madupu R."/>
            <person name="Puiu D."/>
            <person name="Radune D."/>
            <person name="Shumway M."/>
            <person name="Trapnell C."/>
            <person name="Aparna G."/>
            <person name="Jha G."/>
            <person name="Pandey A."/>
            <person name="Patil P.B."/>
            <person name="Ishihara H."/>
            <person name="Meyer D.F."/>
            <person name="Szurek B."/>
            <person name="Verdier V."/>
            <person name="Koebnik R."/>
            <person name="Dow J.M."/>
            <person name="Ryan R.P."/>
            <person name="Hirata H."/>
            <person name="Tsuyumu S."/>
            <person name="Won Lee S."/>
            <person name="Seo Y.S."/>
            <person name="Sriariyanum M."/>
            <person name="Ronald P.C."/>
            <person name="Sonti R.V."/>
            <person name="Van Sluys M.A."/>
            <person name="Leach J.E."/>
            <person name="White F.F."/>
            <person name="Bogdanove A.J."/>
        </authorList>
    </citation>
    <scope>NUCLEOTIDE SEQUENCE [LARGE SCALE GENOMIC DNA]</scope>
    <source>
        <strain evidence="1 2">PXO99A</strain>
    </source>
</reference>
<gene>
    <name evidence="1" type="ordered locus">PXO_05519</name>
</gene>